<organism evidence="3 4">
    <name type="scientific">Actinokineospora alba</name>
    <dbReference type="NCBI Taxonomy" id="504798"/>
    <lineage>
        <taxon>Bacteria</taxon>
        <taxon>Bacillati</taxon>
        <taxon>Actinomycetota</taxon>
        <taxon>Actinomycetes</taxon>
        <taxon>Pseudonocardiales</taxon>
        <taxon>Pseudonocardiaceae</taxon>
        <taxon>Actinokineospora</taxon>
    </lineage>
</organism>
<proteinExistence type="predicted"/>
<keyword evidence="4" id="KW-1185">Reference proteome</keyword>
<dbReference type="STRING" id="504798.SAMN05421871_101110"/>
<protein>
    <submittedName>
        <fullName evidence="3">Peptidase_C39 like family protein</fullName>
    </submittedName>
</protein>
<dbReference type="Proteomes" id="UP000199651">
    <property type="component" value="Unassembled WGS sequence"/>
</dbReference>
<dbReference type="RefSeq" id="WP_091370582.1">
    <property type="nucleotide sequence ID" value="NZ_FNDV01000001.1"/>
</dbReference>
<evidence type="ECO:0000256" key="1">
    <source>
        <dbReference type="SAM" id="SignalP"/>
    </source>
</evidence>
<gene>
    <name evidence="3" type="ORF">SAMN05192558_102193</name>
</gene>
<dbReference type="Pfam" id="PF13529">
    <property type="entry name" value="Peptidase_C39_2"/>
    <property type="match status" value="1"/>
</dbReference>
<dbReference type="OrthoDB" id="1655016at2"/>
<keyword evidence="1" id="KW-0732">Signal</keyword>
<dbReference type="InterPro" id="IPR039564">
    <property type="entry name" value="Peptidase_C39-like"/>
</dbReference>
<dbReference type="AlphaFoldDB" id="A0A1H0HPV9"/>
<dbReference type="InterPro" id="IPR038765">
    <property type="entry name" value="Papain-like_cys_pep_sf"/>
</dbReference>
<name>A0A1H0HPV9_9PSEU</name>
<evidence type="ECO:0000313" key="4">
    <source>
        <dbReference type="Proteomes" id="UP000199651"/>
    </source>
</evidence>
<dbReference type="PROSITE" id="PS51257">
    <property type="entry name" value="PROKAR_LIPOPROTEIN"/>
    <property type="match status" value="1"/>
</dbReference>
<feature type="signal peptide" evidence="1">
    <location>
        <begin position="1"/>
        <end position="25"/>
    </location>
</feature>
<accession>A0A1H0HPV9</accession>
<evidence type="ECO:0000313" key="3">
    <source>
        <dbReference type="EMBL" id="SDO20841.1"/>
    </source>
</evidence>
<feature type="chain" id="PRO_5038769982" evidence="1">
    <location>
        <begin position="26"/>
        <end position="220"/>
    </location>
</feature>
<reference evidence="4" key="1">
    <citation type="submission" date="2016-10" db="EMBL/GenBank/DDBJ databases">
        <authorList>
            <person name="Varghese N."/>
            <person name="Submissions S."/>
        </authorList>
    </citation>
    <scope>NUCLEOTIDE SEQUENCE [LARGE SCALE GENOMIC DNA]</scope>
    <source>
        <strain evidence="4">IBRC-M 10655</strain>
    </source>
</reference>
<feature type="domain" description="Peptidase C39-like" evidence="2">
    <location>
        <begin position="55"/>
        <end position="185"/>
    </location>
</feature>
<sequence>MKSKILRAATAIAVSLGTITGVTVATAPAASACVIIDGQCMPNYQTSKTLWAERQGQHTSYFCGPAATRIAITARGLYPSQEGLAGLMGTHSGGTDSSWNIRAALNKTLNTTYYDAKFGRDHSTSGWANLLRSDILFDINRGWALVVNVSGGASTTSGWRSYPGGHYIAVLGYDQSGDRARVVDTGYNGGLYDPQGYYYGEYWINTTELARWSYYRGYAA</sequence>
<dbReference type="EMBL" id="FNJB01000002">
    <property type="protein sequence ID" value="SDO20841.1"/>
    <property type="molecule type" value="Genomic_DNA"/>
</dbReference>
<dbReference type="SUPFAM" id="SSF54001">
    <property type="entry name" value="Cysteine proteinases"/>
    <property type="match status" value="1"/>
</dbReference>
<evidence type="ECO:0000259" key="2">
    <source>
        <dbReference type="Pfam" id="PF13529"/>
    </source>
</evidence>